<evidence type="ECO:0000313" key="3">
    <source>
        <dbReference type="Proteomes" id="UP000765509"/>
    </source>
</evidence>
<protein>
    <submittedName>
        <fullName evidence="2">Uncharacterized protein</fullName>
    </submittedName>
</protein>
<dbReference type="Proteomes" id="UP000765509">
    <property type="component" value="Unassembled WGS sequence"/>
</dbReference>
<keyword evidence="3" id="KW-1185">Reference proteome</keyword>
<comment type="caution">
    <text evidence="2">The sequence shown here is derived from an EMBL/GenBank/DDBJ whole genome shotgun (WGS) entry which is preliminary data.</text>
</comment>
<proteinExistence type="predicted"/>
<accession>A0A9Q3J3N5</accession>
<sequence>MHSNDEGNGICEGLNVPQLFVEDVHKLLVDEKIQVSKQKNKQNQVDLSGPIDEIPTMSKKKKKNSVSVEISNSINSQDAFLLKHLDYQKQRDGYNSNLEEKLFLMELEQRHNELQFIINSYLQSDWLAKENLLFQQKSVIPSEKITAVKEWVQRGKSPEEINELLKITFG</sequence>
<name>A0A9Q3J3N5_9BASI</name>
<evidence type="ECO:0000256" key="1">
    <source>
        <dbReference type="SAM" id="MobiDB-lite"/>
    </source>
</evidence>
<dbReference type="AlphaFoldDB" id="A0A9Q3J3N5"/>
<organism evidence="2 3">
    <name type="scientific">Austropuccinia psidii MF-1</name>
    <dbReference type="NCBI Taxonomy" id="1389203"/>
    <lineage>
        <taxon>Eukaryota</taxon>
        <taxon>Fungi</taxon>
        <taxon>Dikarya</taxon>
        <taxon>Basidiomycota</taxon>
        <taxon>Pucciniomycotina</taxon>
        <taxon>Pucciniomycetes</taxon>
        <taxon>Pucciniales</taxon>
        <taxon>Sphaerophragmiaceae</taxon>
        <taxon>Austropuccinia</taxon>
    </lineage>
</organism>
<gene>
    <name evidence="2" type="ORF">O181_094425</name>
</gene>
<evidence type="ECO:0000313" key="2">
    <source>
        <dbReference type="EMBL" id="MBW0554710.1"/>
    </source>
</evidence>
<reference evidence="2" key="1">
    <citation type="submission" date="2021-03" db="EMBL/GenBank/DDBJ databases">
        <title>Draft genome sequence of rust myrtle Austropuccinia psidii MF-1, a brazilian biotype.</title>
        <authorList>
            <person name="Quecine M.C."/>
            <person name="Pachon D.M.R."/>
            <person name="Bonatelli M.L."/>
            <person name="Correr F.H."/>
            <person name="Franceschini L.M."/>
            <person name="Leite T.F."/>
            <person name="Margarido G.R.A."/>
            <person name="Almeida C.A."/>
            <person name="Ferrarezi J.A."/>
            <person name="Labate C.A."/>
        </authorList>
    </citation>
    <scope>NUCLEOTIDE SEQUENCE</scope>
    <source>
        <strain evidence="2">MF-1</strain>
    </source>
</reference>
<dbReference type="EMBL" id="AVOT02061491">
    <property type="protein sequence ID" value="MBW0554710.1"/>
    <property type="molecule type" value="Genomic_DNA"/>
</dbReference>
<feature type="region of interest" description="Disordered" evidence="1">
    <location>
        <begin position="39"/>
        <end position="62"/>
    </location>
</feature>